<dbReference type="GO" id="GO:0005549">
    <property type="term" value="F:odorant binding"/>
    <property type="evidence" value="ECO:0007669"/>
    <property type="project" value="InterPro"/>
</dbReference>
<evidence type="ECO:0000256" key="3">
    <source>
        <dbReference type="ARBA" id="ARBA00022525"/>
    </source>
</evidence>
<evidence type="ECO:0000256" key="1">
    <source>
        <dbReference type="ARBA" id="ARBA00004613"/>
    </source>
</evidence>
<dbReference type="CDD" id="cd23992">
    <property type="entry name" value="PBP_GOBP"/>
    <property type="match status" value="1"/>
</dbReference>
<evidence type="ECO:0000256" key="2">
    <source>
        <dbReference type="ARBA" id="ARBA00008098"/>
    </source>
</evidence>
<organism evidence="6 7">
    <name type="scientific">Asbolus verrucosus</name>
    <name type="common">Desert ironclad beetle</name>
    <dbReference type="NCBI Taxonomy" id="1661398"/>
    <lineage>
        <taxon>Eukaryota</taxon>
        <taxon>Metazoa</taxon>
        <taxon>Ecdysozoa</taxon>
        <taxon>Arthropoda</taxon>
        <taxon>Hexapoda</taxon>
        <taxon>Insecta</taxon>
        <taxon>Pterygota</taxon>
        <taxon>Neoptera</taxon>
        <taxon>Endopterygota</taxon>
        <taxon>Coleoptera</taxon>
        <taxon>Polyphaga</taxon>
        <taxon>Cucujiformia</taxon>
        <taxon>Tenebrionidae</taxon>
        <taxon>Pimeliinae</taxon>
        <taxon>Asbolus</taxon>
    </lineage>
</organism>
<reference evidence="6 7" key="1">
    <citation type="submission" date="2017-03" db="EMBL/GenBank/DDBJ databases">
        <title>Genome of the blue death feigning beetle - Asbolus verrucosus.</title>
        <authorList>
            <person name="Rider S.D."/>
        </authorList>
    </citation>
    <scope>NUCLEOTIDE SEQUENCE [LARGE SCALE GENOMIC DNA]</scope>
    <source>
        <strain evidence="6">Butters</strain>
        <tissue evidence="6">Head and leg muscle</tissue>
    </source>
</reference>
<proteinExistence type="inferred from homology"/>
<keyword evidence="4 5" id="KW-0732">Signal</keyword>
<dbReference type="Proteomes" id="UP000292052">
    <property type="component" value="Unassembled WGS sequence"/>
</dbReference>
<comment type="subcellular location">
    <subcellularLocation>
        <location evidence="1">Secreted</location>
    </subcellularLocation>
</comment>
<evidence type="ECO:0000313" key="6">
    <source>
        <dbReference type="EMBL" id="RZC42568.1"/>
    </source>
</evidence>
<dbReference type="EMBL" id="QDEB01006983">
    <property type="protein sequence ID" value="RZC42568.1"/>
    <property type="molecule type" value="Genomic_DNA"/>
</dbReference>
<dbReference type="SUPFAM" id="SSF47565">
    <property type="entry name" value="Insect pheromone/odorant-binding proteins"/>
    <property type="match status" value="1"/>
</dbReference>
<comment type="caution">
    <text evidence="6">The sequence shown here is derived from an EMBL/GenBank/DDBJ whole genome shotgun (WGS) entry which is preliminary data.</text>
</comment>
<evidence type="ECO:0000313" key="7">
    <source>
        <dbReference type="Proteomes" id="UP000292052"/>
    </source>
</evidence>
<dbReference type="SMART" id="SM00708">
    <property type="entry name" value="PhBP"/>
    <property type="match status" value="1"/>
</dbReference>
<dbReference type="Gene3D" id="1.10.238.20">
    <property type="entry name" value="Pheromone/general odorant binding protein domain"/>
    <property type="match status" value="1"/>
</dbReference>
<dbReference type="Pfam" id="PF01395">
    <property type="entry name" value="PBP_GOBP"/>
    <property type="match status" value="1"/>
</dbReference>
<accession>A0A482WDW2</accession>
<keyword evidence="7" id="KW-1185">Reference proteome</keyword>
<feature type="chain" id="PRO_5019848297" evidence="5">
    <location>
        <begin position="18"/>
        <end position="133"/>
    </location>
</feature>
<feature type="signal peptide" evidence="5">
    <location>
        <begin position="1"/>
        <end position="17"/>
    </location>
</feature>
<evidence type="ECO:0000256" key="5">
    <source>
        <dbReference type="SAM" id="SignalP"/>
    </source>
</evidence>
<dbReference type="GO" id="GO:0005615">
    <property type="term" value="C:extracellular space"/>
    <property type="evidence" value="ECO:0007669"/>
    <property type="project" value="TreeGrafter"/>
</dbReference>
<name>A0A482WDW2_ASBVE</name>
<gene>
    <name evidence="6" type="ORF">BDFB_007585</name>
</gene>
<dbReference type="InterPro" id="IPR006170">
    <property type="entry name" value="PBP/GOBP"/>
</dbReference>
<sequence>MKLFICVILAIIAGTQALTDEQKANWKKWSEACQAEAGVTSETIIKARTGDYNPEDSKLQVHTLCFAKKAGLADDSGEPIIDSFKAKLKRVSDSDEEVDRMIEKCLVKKDTPGETLLRAYKCIIENKPKFTPV</sequence>
<protein>
    <submittedName>
        <fullName evidence="6">B1 protein</fullName>
    </submittedName>
</protein>
<dbReference type="GO" id="GO:0007608">
    <property type="term" value="P:sensory perception of smell"/>
    <property type="evidence" value="ECO:0007669"/>
    <property type="project" value="TreeGrafter"/>
</dbReference>
<dbReference type="OrthoDB" id="6693014at2759"/>
<dbReference type="PANTHER" id="PTHR11857">
    <property type="entry name" value="ODORANT BINDING PROTEIN-RELATED"/>
    <property type="match status" value="1"/>
</dbReference>
<dbReference type="AlphaFoldDB" id="A0A482WDW2"/>
<keyword evidence="3" id="KW-0964">Secreted</keyword>
<comment type="similarity">
    <text evidence="2">Belongs to the PBP/GOBP family.</text>
</comment>
<dbReference type="PANTHER" id="PTHR11857:SF43">
    <property type="entry name" value="GEO07291P1-RELATED"/>
    <property type="match status" value="1"/>
</dbReference>
<evidence type="ECO:0000256" key="4">
    <source>
        <dbReference type="ARBA" id="ARBA00022729"/>
    </source>
</evidence>
<dbReference type="InterPro" id="IPR036728">
    <property type="entry name" value="PBP_GOBP_sf"/>
</dbReference>